<dbReference type="SUPFAM" id="SSF52833">
    <property type="entry name" value="Thioredoxin-like"/>
    <property type="match status" value="1"/>
</dbReference>
<reference evidence="1" key="1">
    <citation type="submission" date="2018-06" db="EMBL/GenBank/DDBJ databases">
        <authorList>
            <person name="Zhirakovskaya E."/>
        </authorList>
    </citation>
    <scope>NUCLEOTIDE SEQUENCE</scope>
</reference>
<protein>
    <recommendedName>
        <fullName evidence="2">Thioredoxin domain-containing protein</fullName>
    </recommendedName>
</protein>
<organism evidence="1">
    <name type="scientific">hydrothermal vent metagenome</name>
    <dbReference type="NCBI Taxonomy" id="652676"/>
    <lineage>
        <taxon>unclassified sequences</taxon>
        <taxon>metagenomes</taxon>
        <taxon>ecological metagenomes</taxon>
    </lineage>
</organism>
<dbReference type="AlphaFoldDB" id="A0A3B0VKC9"/>
<gene>
    <name evidence="1" type="ORF">MNBD_CHLOROFLEXI01-3752</name>
</gene>
<evidence type="ECO:0000313" key="1">
    <source>
        <dbReference type="EMBL" id="VAW43371.1"/>
    </source>
</evidence>
<accession>A0A3B0VKC9</accession>
<proteinExistence type="predicted"/>
<name>A0A3B0VKC9_9ZZZZ</name>
<evidence type="ECO:0008006" key="2">
    <source>
        <dbReference type="Google" id="ProtNLM"/>
    </source>
</evidence>
<sequence>MNRLNEQYSDRVDFFYLDVDDVQTPSVMSALAIRDRTTYVIYDAQGNEVHRWFGALPFEAVAHDIEVALGE</sequence>
<dbReference type="Gene3D" id="3.40.30.10">
    <property type="entry name" value="Glutaredoxin"/>
    <property type="match status" value="1"/>
</dbReference>
<dbReference type="EMBL" id="UOEU01001071">
    <property type="protein sequence ID" value="VAW43371.1"/>
    <property type="molecule type" value="Genomic_DNA"/>
</dbReference>
<dbReference type="InterPro" id="IPR036249">
    <property type="entry name" value="Thioredoxin-like_sf"/>
</dbReference>